<feature type="compositionally biased region" description="Polar residues" evidence="1">
    <location>
        <begin position="216"/>
        <end position="231"/>
    </location>
</feature>
<name>A0A8J5Q4U4_9ASCO</name>
<dbReference type="OrthoDB" id="8436363at2759"/>
<feature type="compositionally biased region" description="Low complexity" evidence="1">
    <location>
        <begin position="239"/>
        <end position="256"/>
    </location>
</feature>
<evidence type="ECO:0000313" key="2">
    <source>
        <dbReference type="EMBL" id="KAG7661604.1"/>
    </source>
</evidence>
<keyword evidence="3" id="KW-1185">Reference proteome</keyword>
<gene>
    <name evidence="2" type="ORF">J8A68_004872</name>
</gene>
<dbReference type="RefSeq" id="XP_049261837.1">
    <property type="nucleotide sequence ID" value="XM_049408877.1"/>
</dbReference>
<evidence type="ECO:0000313" key="3">
    <source>
        <dbReference type="Proteomes" id="UP000694255"/>
    </source>
</evidence>
<accession>A0A8J5Q4U4</accession>
<dbReference type="Proteomes" id="UP000694255">
    <property type="component" value="Unassembled WGS sequence"/>
</dbReference>
<protein>
    <submittedName>
        <fullName evidence="2">MHP1</fullName>
    </submittedName>
</protein>
<feature type="compositionally biased region" description="Polar residues" evidence="1">
    <location>
        <begin position="1"/>
        <end position="10"/>
    </location>
</feature>
<evidence type="ECO:0000256" key="1">
    <source>
        <dbReference type="SAM" id="MobiDB-lite"/>
    </source>
</evidence>
<feature type="compositionally biased region" description="Basic and acidic residues" evidence="1">
    <location>
        <begin position="552"/>
        <end position="575"/>
    </location>
</feature>
<feature type="compositionally biased region" description="Low complexity" evidence="1">
    <location>
        <begin position="1230"/>
        <end position="1249"/>
    </location>
</feature>
<feature type="compositionally biased region" description="Basic and acidic residues" evidence="1">
    <location>
        <begin position="305"/>
        <end position="316"/>
    </location>
</feature>
<feature type="compositionally biased region" description="Polar residues" evidence="1">
    <location>
        <begin position="19"/>
        <end position="52"/>
    </location>
</feature>
<proteinExistence type="predicted"/>
<reference evidence="2 3" key="1">
    <citation type="journal article" date="2021" name="DNA Res.">
        <title>Genome analysis of Candida subhashii reveals its hybrid nature and dual mitochondrial genome conformations.</title>
        <authorList>
            <person name="Mixao V."/>
            <person name="Hegedusova E."/>
            <person name="Saus E."/>
            <person name="Pryszcz L.P."/>
            <person name="Cillingova A."/>
            <person name="Nosek J."/>
            <person name="Gabaldon T."/>
        </authorList>
    </citation>
    <scope>NUCLEOTIDE SEQUENCE [LARGE SCALE GENOMIC DNA]</scope>
    <source>
        <strain evidence="2 3">CBS 10753</strain>
    </source>
</reference>
<feature type="region of interest" description="Disordered" evidence="1">
    <location>
        <begin position="530"/>
        <end position="589"/>
    </location>
</feature>
<feature type="region of interest" description="Disordered" evidence="1">
    <location>
        <begin position="1228"/>
        <end position="1250"/>
    </location>
</feature>
<feature type="compositionally biased region" description="Low complexity" evidence="1">
    <location>
        <begin position="317"/>
        <end position="326"/>
    </location>
</feature>
<feature type="compositionally biased region" description="Low complexity" evidence="1">
    <location>
        <begin position="268"/>
        <end position="287"/>
    </location>
</feature>
<feature type="compositionally biased region" description="Basic and acidic residues" evidence="1">
    <location>
        <begin position="1353"/>
        <end position="1365"/>
    </location>
</feature>
<feature type="compositionally biased region" description="Basic and acidic residues" evidence="1">
    <location>
        <begin position="1374"/>
        <end position="1402"/>
    </location>
</feature>
<feature type="region of interest" description="Disordered" evidence="1">
    <location>
        <begin position="159"/>
        <end position="256"/>
    </location>
</feature>
<sequence>MIAINMSPSTIPAERSHSQSEAQQPTQQKESQESMSLPLETTQSSPTINNIPTASTETKAGTSTTTPASSSTAPTPSAASEAGSPRKRTIDFEKIRGLLQEETNAYLKGVKDTDVDWFIRDTSMNTNVTPSTLTLSLNAEAKQPILKKSTSQTNFKIDPSVLDQGETSPSGVSSHLSTNISNTNDNISSKTKPSLAEVQEESISSSRCQQHHVPASTYSPSRSQSQPQNEFPSRRRKSSTAGSVTSTASTSSLTGGLFSKLKGKLHIASSSSANPSPSSSPPTSSSAMNKAAPSGSKPSSFQFKPDYDLRLKKKLSDSSNSSSGNSPVATPTITLTDPKNNNKLTNHDDTSDPRLEEYIKFYSQKDIRRSSVASRKSSVVSNDKYPTALVNCYEANPSNQSNSTSKLSSFLRRKSAVKGMDMTKANDSTPSLASVSTVSIPIPPISGLDLDPSFKGLKPLKRVAFHSSTFLIDPPQQIPSRNPRKGNVEILANGTYLVHPLTPEDKIAMEKSQLGMGGGIIVGGSGALGYMKKEDKDPEDEENKESSSTTEETNKSSNGEEKETQSEAEPKKKDEPEEEDEEVNVHAKSLGIDKPLIPRTQILNYKAPVKKMALDTMYARCCHLREILPIPAILKQIPKGSMAPLPVLQLRNPNPTMVEIQTFADFVRIAPVVCISLDGVSLSVEQFKILLASMSAKTQLEKLSLRNTPINEEGWSLLCWFLSRNKVLNKLDITQCPSLAVNILKKRRKRQNSDAKKNEEKMTRMTCNRDNRSDVDWSLFVATLVARGGIEELILTGCCITDIHIFEKLMKLAVSKKTSRLGLAFNQLSTRHFKIVVNSWLFQEFARGLDLGYNDFSSVQFFKILLDYSKRDDFDKVLSKSTLSFLSLNSSNCTFTEIFKEVFENIFKEVFENVIMKFPNLKYLDLSNNKKLFGTFGKANNDELTTALDMDLSNSATSEHSANSSSAQNEVAMAQYFTSRFPLFPKLIRLHLENENFSQASVLQIARILPFCKNLGYFSILGNKIDLTSASALVNAVKNSKTLINLDCNLSEFPDLFKERVGLYTMRNMERLLYASKKVNGVAMKLSSSQQSTNSEDETESLTEQLNNILALKAQQKLDLKSPEVTKFISRAQSIRLELRETIDDLLKLQLKNALDLDGKETLIRFIFIDSSIEKGLQLIDSSLVDNEKTKAELYLTKVGEREKDHHASSEYYQDRTHEDHLNQAQDVANNSRSPMRMSRSSSRNSISSLEREEGSILKLSRLRDFHHPAIAAREYEGLSGEELRKKLMSVELSDLDKIIGFLGRLREKGVSLENIFQNHGEVELTRQVHDVLDMSEIKQKLKAIADCIGKEKENEDKNKEKESDIDTNEDSSEDKPKNEDKDDSSGDQKPDQDTEEVKVDLFSDINETYDKVLRSLTN</sequence>
<organism evidence="2 3">
    <name type="scientific">[Candida] subhashii</name>
    <dbReference type="NCBI Taxonomy" id="561895"/>
    <lineage>
        <taxon>Eukaryota</taxon>
        <taxon>Fungi</taxon>
        <taxon>Dikarya</taxon>
        <taxon>Ascomycota</taxon>
        <taxon>Saccharomycotina</taxon>
        <taxon>Pichiomycetes</taxon>
        <taxon>Debaryomycetaceae</taxon>
        <taxon>Spathaspora</taxon>
    </lineage>
</organism>
<feature type="compositionally biased region" description="Low complexity" evidence="1">
    <location>
        <begin position="177"/>
        <end position="189"/>
    </location>
</feature>
<comment type="caution">
    <text evidence="2">The sequence shown here is derived from an EMBL/GenBank/DDBJ whole genome shotgun (WGS) entry which is preliminary data.</text>
</comment>
<dbReference type="GeneID" id="73471672"/>
<feature type="compositionally biased region" description="Polar residues" evidence="1">
    <location>
        <begin position="165"/>
        <end position="176"/>
    </location>
</feature>
<feature type="compositionally biased region" description="Low complexity" evidence="1">
    <location>
        <begin position="53"/>
        <end position="83"/>
    </location>
</feature>
<feature type="compositionally biased region" description="Polar residues" evidence="1">
    <location>
        <begin position="327"/>
        <end position="344"/>
    </location>
</feature>
<feature type="region of interest" description="Disordered" evidence="1">
    <location>
        <begin position="1"/>
        <end position="88"/>
    </location>
</feature>
<feature type="region of interest" description="Disordered" evidence="1">
    <location>
        <begin position="268"/>
        <end position="351"/>
    </location>
</feature>
<dbReference type="EMBL" id="JAGSYN010000216">
    <property type="protein sequence ID" value="KAG7661604.1"/>
    <property type="molecule type" value="Genomic_DNA"/>
</dbReference>
<feature type="region of interest" description="Disordered" evidence="1">
    <location>
        <begin position="1353"/>
        <end position="1403"/>
    </location>
</feature>